<dbReference type="PANTHER" id="PTHR48101">
    <property type="entry name" value="METHYLMALONYL-COA MUTASE, MITOCHONDRIAL-RELATED"/>
    <property type="match status" value="1"/>
</dbReference>
<dbReference type="GeneID" id="24797350"/>
<dbReference type="NCBIfam" id="TIGR00640">
    <property type="entry name" value="acid_CoA_mut_C"/>
    <property type="match status" value="1"/>
</dbReference>
<dbReference type="InterPro" id="IPR006158">
    <property type="entry name" value="Cobalamin-bd"/>
</dbReference>
<evidence type="ECO:0000256" key="4">
    <source>
        <dbReference type="ARBA" id="ARBA00023235"/>
    </source>
</evidence>
<dbReference type="EMBL" id="CP009552">
    <property type="protein sequence ID" value="AIY89801.1"/>
    <property type="molecule type" value="Genomic_DNA"/>
</dbReference>
<protein>
    <submittedName>
        <fullName evidence="7">Methylmalonyl-CoA mutase, subunit alpha, C-terminus</fullName>
    </submittedName>
</protein>
<dbReference type="SUPFAM" id="SSF52242">
    <property type="entry name" value="Cobalamin (vitamin B12)-binding domain"/>
    <property type="match status" value="1"/>
</dbReference>
<dbReference type="Gene3D" id="3.40.50.280">
    <property type="entry name" value="Cobalamin-binding domain"/>
    <property type="match status" value="1"/>
</dbReference>
<keyword evidence="3" id="KW-0479">Metal-binding</keyword>
<comment type="cofactor">
    <cofactor evidence="1">
        <name>adenosylcob(III)alamin</name>
        <dbReference type="ChEBI" id="CHEBI:18408"/>
    </cofactor>
</comment>
<dbReference type="HOGENOM" id="CLU_128233_0_0_2"/>
<evidence type="ECO:0000259" key="6">
    <source>
        <dbReference type="PROSITE" id="PS51332"/>
    </source>
</evidence>
<dbReference type="InterPro" id="IPR036724">
    <property type="entry name" value="Cobalamin-bd_sf"/>
</dbReference>
<dbReference type="eggNOG" id="arCOG01710">
    <property type="taxonomic scope" value="Archaea"/>
</dbReference>
<evidence type="ECO:0000256" key="5">
    <source>
        <dbReference type="ARBA" id="ARBA00023285"/>
    </source>
</evidence>
<proteinExistence type="predicted"/>
<dbReference type="GO" id="GO:0031419">
    <property type="term" value="F:cobalamin binding"/>
    <property type="evidence" value="ECO:0007669"/>
    <property type="project" value="UniProtKB-KW"/>
</dbReference>
<dbReference type="KEGG" id="gac:GACE_0752"/>
<dbReference type="STRING" id="565033.GACE_0752"/>
<keyword evidence="5" id="KW-0170">Cobalt</keyword>
<name>A0A0A7GFV3_GEOAI</name>
<dbReference type="AlphaFoldDB" id="A0A0A7GFV3"/>
<dbReference type="InterPro" id="IPR006159">
    <property type="entry name" value="Acid_CoA_mut_C"/>
</dbReference>
<dbReference type="CDD" id="cd02071">
    <property type="entry name" value="MM_CoA_mut_B12_BD"/>
    <property type="match status" value="1"/>
</dbReference>
<keyword evidence="4" id="KW-0413">Isomerase</keyword>
<gene>
    <name evidence="7" type="ORF">GACE_0752</name>
</gene>
<dbReference type="PANTHER" id="PTHR48101:SF3">
    <property type="entry name" value="COENZYME B12-DEPENDENT MUTASE"/>
    <property type="match status" value="1"/>
</dbReference>
<feature type="domain" description="B12-binding" evidence="6">
    <location>
        <begin position="4"/>
        <end position="135"/>
    </location>
</feature>
<evidence type="ECO:0000256" key="3">
    <source>
        <dbReference type="ARBA" id="ARBA00022723"/>
    </source>
</evidence>
<evidence type="ECO:0000256" key="1">
    <source>
        <dbReference type="ARBA" id="ARBA00001922"/>
    </source>
</evidence>
<dbReference type="GO" id="GO:0016853">
    <property type="term" value="F:isomerase activity"/>
    <property type="evidence" value="ECO:0007669"/>
    <property type="project" value="UniProtKB-KW"/>
</dbReference>
<keyword evidence="2" id="KW-0846">Cobalamin</keyword>
<evidence type="ECO:0000313" key="8">
    <source>
        <dbReference type="Proteomes" id="UP000030624"/>
    </source>
</evidence>
<dbReference type="GO" id="GO:0046872">
    <property type="term" value="F:metal ion binding"/>
    <property type="evidence" value="ECO:0007669"/>
    <property type="project" value="UniProtKB-KW"/>
</dbReference>
<dbReference type="PROSITE" id="PS51332">
    <property type="entry name" value="B12_BINDING"/>
    <property type="match status" value="1"/>
</dbReference>
<dbReference type="RefSeq" id="WP_048093610.1">
    <property type="nucleotide sequence ID" value="NZ_CP009552.1"/>
</dbReference>
<evidence type="ECO:0000313" key="7">
    <source>
        <dbReference type="EMBL" id="AIY89801.1"/>
    </source>
</evidence>
<accession>A0A0A7GFV3</accession>
<sequence>MEKKIRVLIAKPGLDGHDRGAKVIARALRDAGFEVIYTGIRRTPEEIAETALQEDVDVIGLSILSGAHLELIPLIVDELRKRGIEPGRDIVVLVGGIIPPEDIPKLKEMGVAEVFIPGTPMYEIIDFIKRSVGEKVVA</sequence>
<dbReference type="Pfam" id="PF02310">
    <property type="entry name" value="B12-binding"/>
    <property type="match status" value="1"/>
</dbReference>
<evidence type="ECO:0000256" key="2">
    <source>
        <dbReference type="ARBA" id="ARBA00022628"/>
    </source>
</evidence>
<dbReference type="Proteomes" id="UP000030624">
    <property type="component" value="Chromosome"/>
</dbReference>
<organism evidence="7 8">
    <name type="scientific">Geoglobus acetivorans</name>
    <dbReference type="NCBI Taxonomy" id="565033"/>
    <lineage>
        <taxon>Archaea</taxon>
        <taxon>Methanobacteriati</taxon>
        <taxon>Methanobacteriota</taxon>
        <taxon>Archaeoglobi</taxon>
        <taxon>Archaeoglobales</taxon>
        <taxon>Archaeoglobaceae</taxon>
        <taxon>Geoglobus</taxon>
    </lineage>
</organism>
<reference evidence="7 8" key="1">
    <citation type="journal article" date="2015" name="Appl. Environ. Microbiol.">
        <title>The Geoglobus acetivorans genome: Fe(III) reduction, acetate utilization, autotrophic growth, and degradation of aromatic compounds in a hyperthermophilic archaeon.</title>
        <authorList>
            <person name="Mardanov A.V."/>
            <person name="Slododkina G.B."/>
            <person name="Slobodkin A.I."/>
            <person name="Beletsky A.V."/>
            <person name="Gavrilov S.N."/>
            <person name="Kublanov I.V."/>
            <person name="Bonch-Osmolovskaya E.A."/>
            <person name="Skryabin K.G."/>
            <person name="Ravin N.V."/>
        </authorList>
    </citation>
    <scope>NUCLEOTIDE SEQUENCE [LARGE SCALE GENOMIC DNA]</scope>
    <source>
        <strain evidence="7 8">SBH6</strain>
    </source>
</reference>